<sequence length="221" mass="24308">MSNTNTDLPDQVATSQAAQLDVLDSEGKPVKFESLLQDKTTVVVFIRHFFCGSCQDYVTQLASVRPEALDAARARLVVIGCGDWQPIQHYKEVTNLQSPIYADPTRALYRALGVTTENLATTPARQERRSYLRKGDVANALASIWRGPFKNPSLMGKQGNISQLGGEFVFQVRPGKGEGGTIGGIEGDGERMRCTYASRMQHTQDHTEVTDLMRAAGVEYP</sequence>
<evidence type="ECO:0000313" key="2">
    <source>
        <dbReference type="Proteomes" id="UP000790709"/>
    </source>
</evidence>
<reference evidence="1" key="1">
    <citation type="journal article" date="2021" name="New Phytol.">
        <title>Evolutionary innovations through gain and loss of genes in the ectomycorrhizal Boletales.</title>
        <authorList>
            <person name="Wu G."/>
            <person name="Miyauchi S."/>
            <person name="Morin E."/>
            <person name="Kuo A."/>
            <person name="Drula E."/>
            <person name="Varga T."/>
            <person name="Kohler A."/>
            <person name="Feng B."/>
            <person name="Cao Y."/>
            <person name="Lipzen A."/>
            <person name="Daum C."/>
            <person name="Hundley H."/>
            <person name="Pangilinan J."/>
            <person name="Johnson J."/>
            <person name="Barry K."/>
            <person name="LaButti K."/>
            <person name="Ng V."/>
            <person name="Ahrendt S."/>
            <person name="Min B."/>
            <person name="Choi I.G."/>
            <person name="Park H."/>
            <person name="Plett J.M."/>
            <person name="Magnuson J."/>
            <person name="Spatafora J.W."/>
            <person name="Nagy L.G."/>
            <person name="Henrissat B."/>
            <person name="Grigoriev I.V."/>
            <person name="Yang Z.L."/>
            <person name="Xu J."/>
            <person name="Martin F.M."/>
        </authorList>
    </citation>
    <scope>NUCLEOTIDE SEQUENCE</scope>
    <source>
        <strain evidence="1">KUC20120723A-06</strain>
    </source>
</reference>
<dbReference type="Proteomes" id="UP000790709">
    <property type="component" value="Unassembled WGS sequence"/>
</dbReference>
<comment type="caution">
    <text evidence="1">The sequence shown here is derived from an EMBL/GenBank/DDBJ whole genome shotgun (WGS) entry which is preliminary data.</text>
</comment>
<gene>
    <name evidence="1" type="ORF">BV22DRAFT_808796</name>
</gene>
<evidence type="ECO:0000313" key="1">
    <source>
        <dbReference type="EMBL" id="KAH7920370.1"/>
    </source>
</evidence>
<accession>A0ACB8B3P8</accession>
<proteinExistence type="predicted"/>
<organism evidence="1 2">
    <name type="scientific">Leucogyrophana mollusca</name>
    <dbReference type="NCBI Taxonomy" id="85980"/>
    <lineage>
        <taxon>Eukaryota</taxon>
        <taxon>Fungi</taxon>
        <taxon>Dikarya</taxon>
        <taxon>Basidiomycota</taxon>
        <taxon>Agaricomycotina</taxon>
        <taxon>Agaricomycetes</taxon>
        <taxon>Agaricomycetidae</taxon>
        <taxon>Boletales</taxon>
        <taxon>Boletales incertae sedis</taxon>
        <taxon>Leucogyrophana</taxon>
    </lineage>
</organism>
<keyword evidence="2" id="KW-1185">Reference proteome</keyword>
<dbReference type="EMBL" id="MU266585">
    <property type="protein sequence ID" value="KAH7920370.1"/>
    <property type="molecule type" value="Genomic_DNA"/>
</dbReference>
<name>A0ACB8B3P8_9AGAM</name>
<protein>
    <submittedName>
        <fullName evidence="1">Uncharacterized protein</fullName>
    </submittedName>
</protein>